<dbReference type="AlphaFoldDB" id="A0A9W8JPW8"/>
<evidence type="ECO:0000313" key="3">
    <source>
        <dbReference type="Proteomes" id="UP001148786"/>
    </source>
</evidence>
<dbReference type="Proteomes" id="UP001148786">
    <property type="component" value="Unassembled WGS sequence"/>
</dbReference>
<accession>A0A9W8JPW8</accession>
<evidence type="ECO:0000256" key="1">
    <source>
        <dbReference type="SAM" id="MobiDB-lite"/>
    </source>
</evidence>
<keyword evidence="3" id="KW-1185">Reference proteome</keyword>
<dbReference type="OrthoDB" id="2997340at2759"/>
<protein>
    <submittedName>
        <fullName evidence="2">Uncharacterized protein</fullName>
    </submittedName>
</protein>
<organism evidence="2 3">
    <name type="scientific">Agrocybe chaxingu</name>
    <dbReference type="NCBI Taxonomy" id="84603"/>
    <lineage>
        <taxon>Eukaryota</taxon>
        <taxon>Fungi</taxon>
        <taxon>Dikarya</taxon>
        <taxon>Basidiomycota</taxon>
        <taxon>Agaricomycotina</taxon>
        <taxon>Agaricomycetes</taxon>
        <taxon>Agaricomycetidae</taxon>
        <taxon>Agaricales</taxon>
        <taxon>Agaricineae</taxon>
        <taxon>Strophariaceae</taxon>
        <taxon>Agrocybe</taxon>
    </lineage>
</organism>
<sequence length="72" mass="8247">MAGCCKGNPKATPPVPPTPKEEPCPHTPWCVNCKGDHPAFSSHCKYWDHRFDREWIMEEYRKTNGGGHPQRN</sequence>
<comment type="caution">
    <text evidence="2">The sequence shown here is derived from an EMBL/GenBank/DDBJ whole genome shotgun (WGS) entry which is preliminary data.</text>
</comment>
<name>A0A9W8JPW8_9AGAR</name>
<feature type="region of interest" description="Disordered" evidence="1">
    <location>
        <begin position="1"/>
        <end position="22"/>
    </location>
</feature>
<gene>
    <name evidence="2" type="ORF">NLJ89_g9874</name>
</gene>
<proteinExistence type="predicted"/>
<evidence type="ECO:0000313" key="2">
    <source>
        <dbReference type="EMBL" id="KAJ3500265.1"/>
    </source>
</evidence>
<reference evidence="2" key="1">
    <citation type="submission" date="2022-07" db="EMBL/GenBank/DDBJ databases">
        <title>Genome Sequence of Agrocybe chaxingu.</title>
        <authorList>
            <person name="Buettner E."/>
        </authorList>
    </citation>
    <scope>NUCLEOTIDE SEQUENCE</scope>
    <source>
        <strain evidence="2">MP-N11</strain>
    </source>
</reference>
<dbReference type="EMBL" id="JANKHO010001635">
    <property type="protein sequence ID" value="KAJ3500265.1"/>
    <property type="molecule type" value="Genomic_DNA"/>
</dbReference>